<dbReference type="SUPFAM" id="SSF81343">
    <property type="entry name" value="Fumarate reductase respiratory complex transmembrane subunits"/>
    <property type="match status" value="1"/>
</dbReference>
<comment type="caution">
    <text evidence="15">The sequence shown here is derived from an EMBL/GenBank/DDBJ whole genome shotgun (WGS) entry which is preliminary data.</text>
</comment>
<gene>
    <name evidence="15" type="primary">sdhC</name>
    <name evidence="15" type="ORF">CKO45_29110</name>
</gene>
<evidence type="ECO:0000256" key="10">
    <source>
        <dbReference type="ARBA" id="ARBA00023004"/>
    </source>
</evidence>
<dbReference type="InterPro" id="IPR014314">
    <property type="entry name" value="Succ_DH_cytb556"/>
</dbReference>
<dbReference type="PANTHER" id="PTHR10978">
    <property type="entry name" value="SUCCINATE DEHYDROGENASE CYTOCHROME B560 SUBUNIT"/>
    <property type="match status" value="1"/>
</dbReference>
<proteinExistence type="inferred from homology"/>
<evidence type="ECO:0000256" key="2">
    <source>
        <dbReference type="ARBA" id="ARBA00004050"/>
    </source>
</evidence>
<comment type="subunit">
    <text evidence="12">Part of an enzyme complex containing four subunits: a flavoprotein, an iron-sulfur protein, plus two membrane-anchoring proteins, SdhC and SdhD. The complex can form homotrimers.</text>
</comment>
<evidence type="ECO:0000256" key="5">
    <source>
        <dbReference type="ARBA" id="ARBA00020076"/>
    </source>
</evidence>
<accession>A0ABS1D6A1</accession>
<comment type="cofactor">
    <cofactor evidence="1">
        <name>heme</name>
        <dbReference type="ChEBI" id="CHEBI:30413"/>
    </cofactor>
</comment>
<evidence type="ECO:0000256" key="4">
    <source>
        <dbReference type="ARBA" id="ARBA00007244"/>
    </source>
</evidence>
<evidence type="ECO:0000256" key="12">
    <source>
        <dbReference type="ARBA" id="ARBA00025912"/>
    </source>
</evidence>
<evidence type="ECO:0000256" key="6">
    <source>
        <dbReference type="ARBA" id="ARBA00022617"/>
    </source>
</evidence>
<dbReference type="Gene3D" id="1.20.1300.10">
    <property type="entry name" value="Fumarate reductase/succinate dehydrogenase, transmembrane subunit"/>
    <property type="match status" value="1"/>
</dbReference>
<feature type="transmembrane region" description="Helical" evidence="14">
    <location>
        <begin position="77"/>
        <end position="99"/>
    </location>
</feature>
<keyword evidence="6" id="KW-0349">Heme</keyword>
<dbReference type="PIRSF" id="PIRSF000178">
    <property type="entry name" value="SDH_cyt_b560"/>
    <property type="match status" value="1"/>
</dbReference>
<evidence type="ECO:0000256" key="11">
    <source>
        <dbReference type="ARBA" id="ARBA00023136"/>
    </source>
</evidence>
<evidence type="ECO:0000256" key="9">
    <source>
        <dbReference type="ARBA" id="ARBA00022989"/>
    </source>
</evidence>
<organism evidence="15 16">
    <name type="scientific">Paracraurococcus ruber</name>
    <dbReference type="NCBI Taxonomy" id="77675"/>
    <lineage>
        <taxon>Bacteria</taxon>
        <taxon>Pseudomonadati</taxon>
        <taxon>Pseudomonadota</taxon>
        <taxon>Alphaproteobacteria</taxon>
        <taxon>Acetobacterales</taxon>
        <taxon>Roseomonadaceae</taxon>
        <taxon>Paracraurococcus</taxon>
    </lineage>
</organism>
<dbReference type="CDD" id="cd03499">
    <property type="entry name" value="SQR_TypeC_SdhC"/>
    <property type="match status" value="1"/>
</dbReference>
<dbReference type="PROSITE" id="PS01001">
    <property type="entry name" value="SDH_CYT_2"/>
    <property type="match status" value="1"/>
</dbReference>
<comment type="similarity">
    <text evidence="4">Belongs to the cytochrome b560 family.</text>
</comment>
<feature type="region of interest" description="Disordered" evidence="13">
    <location>
        <begin position="1"/>
        <end position="24"/>
    </location>
</feature>
<dbReference type="PANTHER" id="PTHR10978:SF5">
    <property type="entry name" value="SUCCINATE DEHYDROGENASE CYTOCHROME B560 SUBUNIT, MITOCHONDRIAL"/>
    <property type="match status" value="1"/>
</dbReference>
<evidence type="ECO:0000256" key="8">
    <source>
        <dbReference type="ARBA" id="ARBA00022723"/>
    </source>
</evidence>
<evidence type="ECO:0000256" key="13">
    <source>
        <dbReference type="SAM" id="MobiDB-lite"/>
    </source>
</evidence>
<keyword evidence="16" id="KW-1185">Reference proteome</keyword>
<dbReference type="InterPro" id="IPR000701">
    <property type="entry name" value="SuccDH_FuR_B_TM-su"/>
</dbReference>
<feature type="transmembrane region" description="Helical" evidence="14">
    <location>
        <begin position="44"/>
        <end position="65"/>
    </location>
</feature>
<dbReference type="Pfam" id="PF01127">
    <property type="entry name" value="Sdh_cyt"/>
    <property type="match status" value="1"/>
</dbReference>
<evidence type="ECO:0000256" key="14">
    <source>
        <dbReference type="SAM" id="Phobius"/>
    </source>
</evidence>
<dbReference type="InterPro" id="IPR034804">
    <property type="entry name" value="SQR/QFR_C/D"/>
</dbReference>
<evidence type="ECO:0000256" key="7">
    <source>
        <dbReference type="ARBA" id="ARBA00022692"/>
    </source>
</evidence>
<protein>
    <recommendedName>
        <fullName evidence="5">Succinate dehydrogenase cytochrome b556 subunit</fullName>
    </recommendedName>
</protein>
<keyword evidence="11 14" id="KW-0472">Membrane</keyword>
<feature type="transmembrane region" description="Helical" evidence="14">
    <location>
        <begin position="126"/>
        <end position="148"/>
    </location>
</feature>
<reference evidence="15 16" key="1">
    <citation type="journal article" date="2020" name="Microorganisms">
        <title>Osmotic Adaptation and Compatible Solute Biosynthesis of Phototrophic Bacteria as Revealed from Genome Analyses.</title>
        <authorList>
            <person name="Imhoff J.F."/>
            <person name="Rahn T."/>
            <person name="Kunzel S."/>
            <person name="Keller A."/>
            <person name="Neulinger S.C."/>
        </authorList>
    </citation>
    <scope>NUCLEOTIDE SEQUENCE [LARGE SCALE GENOMIC DNA]</scope>
    <source>
        <strain evidence="15 16">DSM 15382</strain>
    </source>
</reference>
<keyword evidence="10" id="KW-0408">Iron</keyword>
<evidence type="ECO:0000313" key="16">
    <source>
        <dbReference type="Proteomes" id="UP000697995"/>
    </source>
</evidence>
<comment type="subcellular location">
    <subcellularLocation>
        <location evidence="3">Membrane</location>
        <topology evidence="3">Multi-pass membrane protein</topology>
    </subcellularLocation>
</comment>
<keyword evidence="7 14" id="KW-0812">Transmembrane</keyword>
<evidence type="ECO:0000313" key="15">
    <source>
        <dbReference type="EMBL" id="MBK1662248.1"/>
    </source>
</evidence>
<dbReference type="Proteomes" id="UP000697995">
    <property type="component" value="Unassembled WGS sequence"/>
</dbReference>
<evidence type="ECO:0000256" key="1">
    <source>
        <dbReference type="ARBA" id="ARBA00001971"/>
    </source>
</evidence>
<evidence type="ECO:0000256" key="3">
    <source>
        <dbReference type="ARBA" id="ARBA00004141"/>
    </source>
</evidence>
<sequence length="149" mass="16061">MSIMQDSREATMIGRKSDGTPIRRPLSPHLQVYDMFQLTSALSIAGRITGAAWTAGLVVLVWWLVATASGPGAYAGVSWFLSSWLGVLGMFGLTAAAWFHTLNGVRHLAWDAGYGYAIPTTYKSGWAVLIGTAVMTVLTWVIAIIAWAN</sequence>
<keyword evidence="9 14" id="KW-1133">Transmembrane helix</keyword>
<dbReference type="InterPro" id="IPR018495">
    <property type="entry name" value="Succ_DH_cyt_bsu_CS"/>
</dbReference>
<name>A0ABS1D6A1_9PROT</name>
<dbReference type="NCBIfam" id="TIGR02970">
    <property type="entry name" value="succ_dehyd_cytB"/>
    <property type="match status" value="1"/>
</dbReference>
<dbReference type="EMBL" id="NRSG01000494">
    <property type="protein sequence ID" value="MBK1662248.1"/>
    <property type="molecule type" value="Genomic_DNA"/>
</dbReference>
<comment type="function">
    <text evidence="2">Membrane-anchoring subunit of succinate dehydrogenase (SDH).</text>
</comment>
<keyword evidence="8" id="KW-0479">Metal-binding</keyword>